<dbReference type="EMBL" id="BANC01000024">
    <property type="protein sequence ID" value="GAN79606.1"/>
    <property type="molecule type" value="Genomic_DNA"/>
</dbReference>
<reference evidence="2 3" key="1">
    <citation type="submission" date="2012-11" db="EMBL/GenBank/DDBJ databases">
        <title>Whole genome sequence of Acidocella aminolytica 101 = DSM 11237.</title>
        <authorList>
            <person name="Azuma Y."/>
            <person name="Higashiura N."/>
            <person name="Hirakawa H."/>
            <person name="Matsushita K."/>
        </authorList>
    </citation>
    <scope>NUCLEOTIDE SEQUENCE [LARGE SCALE GENOMIC DNA]</scope>
    <source>
        <strain evidence="3">101 / DSM 11237</strain>
    </source>
</reference>
<dbReference type="Gene3D" id="3.40.50.300">
    <property type="entry name" value="P-loop containing nucleotide triphosphate hydrolases"/>
    <property type="match status" value="1"/>
</dbReference>
<dbReference type="Proteomes" id="UP000032668">
    <property type="component" value="Unassembled WGS sequence"/>
</dbReference>
<name>A0A0D6PE51_9PROT</name>
<protein>
    <recommendedName>
        <fullName evidence="4">Sulfotransferase domain-containing protein</fullName>
    </recommendedName>
</protein>
<keyword evidence="1" id="KW-0175">Coiled coil</keyword>
<dbReference type="InterPro" id="IPR027417">
    <property type="entry name" value="P-loop_NTPase"/>
</dbReference>
<dbReference type="SUPFAM" id="SSF52540">
    <property type="entry name" value="P-loop containing nucleoside triphosphate hydrolases"/>
    <property type="match status" value="1"/>
</dbReference>
<accession>A0A0D6PE51</accession>
<organism evidence="2 3">
    <name type="scientific">Acidocella aminolytica 101 = DSM 11237</name>
    <dbReference type="NCBI Taxonomy" id="1120923"/>
    <lineage>
        <taxon>Bacteria</taxon>
        <taxon>Pseudomonadati</taxon>
        <taxon>Pseudomonadota</taxon>
        <taxon>Alphaproteobacteria</taxon>
        <taxon>Acetobacterales</taxon>
        <taxon>Acidocellaceae</taxon>
        <taxon>Acidocella</taxon>
    </lineage>
</organism>
<dbReference type="RefSeq" id="WP_048878050.1">
    <property type="nucleotide sequence ID" value="NZ_BANC01000024.1"/>
</dbReference>
<gene>
    <name evidence="2" type="ORF">Aam_024_008</name>
</gene>
<dbReference type="AlphaFoldDB" id="A0A0D6PE51"/>
<proteinExistence type="predicted"/>
<evidence type="ECO:0000313" key="2">
    <source>
        <dbReference type="EMBL" id="GAN79606.1"/>
    </source>
</evidence>
<sequence>MQQDSTTMSAISNPTSNIALTIVGMHRSGTSALAGLLNLLGAQAPKTLFTDHWNAKGHFESIPIIDVNNSILAEAGLGVEDWSQMPVAWPPEGLRRDFTGRLAKAIVSEFDAALIVLKDPRVSRFVELTAGAVEQAGWQPRFILIYRNPLEVAQSMARRNGLPIDHNLLIWLRYVLDAEKDTRKYPRVIVSYEKLTQDWRGCIAQIEQGIGVTLLNQSSDLEKADEFIESELRHFRLEGGVPAGNLSDWLEKALASYEELQLSSNNRDAMNALDELEDEFSCSTKRFQSLPLGFAKQSTASTGATEQQNHMILRALEAVEKSAEHHLSRTLAAVDAQLKTLSLGIEGKLEGQKQTNELFNQILKLKDKVAAQEQSFNACMERARSAEAAYHELKVETSLSSSKIKQLLQQLQNRDNEAEQNSRDLATIKLEHEKIEKESLKLHQGYLWVARSAVPAAAMLVAKPRLFKLIFRSAEKRRFAVKQELTVLLPGEVIPEGMVNKLARRRALIGLLRRPYRSSLSIIFTELLLLKPELPKT</sequence>
<feature type="coiled-coil region" evidence="1">
    <location>
        <begin position="259"/>
        <end position="286"/>
    </location>
</feature>
<feature type="coiled-coil region" evidence="1">
    <location>
        <begin position="401"/>
        <end position="438"/>
    </location>
</feature>
<evidence type="ECO:0000313" key="3">
    <source>
        <dbReference type="Proteomes" id="UP000032668"/>
    </source>
</evidence>
<evidence type="ECO:0000256" key="1">
    <source>
        <dbReference type="SAM" id="Coils"/>
    </source>
</evidence>
<evidence type="ECO:0008006" key="4">
    <source>
        <dbReference type="Google" id="ProtNLM"/>
    </source>
</evidence>
<comment type="caution">
    <text evidence="2">The sequence shown here is derived from an EMBL/GenBank/DDBJ whole genome shotgun (WGS) entry which is preliminary data.</text>
</comment>
<dbReference type="OrthoDB" id="7210452at2"/>
<dbReference type="STRING" id="1120923.SAMN02746095_03677"/>
<keyword evidence="3" id="KW-1185">Reference proteome</keyword>